<dbReference type="GO" id="GO:0016887">
    <property type="term" value="F:ATP hydrolysis activity"/>
    <property type="evidence" value="ECO:0007669"/>
    <property type="project" value="InterPro"/>
</dbReference>
<evidence type="ECO:0000256" key="1">
    <source>
        <dbReference type="ARBA" id="ARBA00005417"/>
    </source>
</evidence>
<feature type="domain" description="ABC transporter" evidence="5">
    <location>
        <begin position="3"/>
        <end position="228"/>
    </location>
</feature>
<evidence type="ECO:0000256" key="3">
    <source>
        <dbReference type="ARBA" id="ARBA00022741"/>
    </source>
</evidence>
<dbReference type="PANTHER" id="PTHR43335:SF2">
    <property type="entry name" value="ABC TRANSPORTER, ATP-BINDING PROTEIN"/>
    <property type="match status" value="1"/>
</dbReference>
<dbReference type="Pfam" id="PF00005">
    <property type="entry name" value="ABC_tran"/>
    <property type="match status" value="1"/>
</dbReference>
<dbReference type="InterPro" id="IPR003593">
    <property type="entry name" value="AAA+_ATPase"/>
</dbReference>
<accession>A0A174N8W5</accession>
<dbReference type="InterPro" id="IPR003439">
    <property type="entry name" value="ABC_transporter-like_ATP-bd"/>
</dbReference>
<dbReference type="SMART" id="SM00382">
    <property type="entry name" value="AAA"/>
    <property type="match status" value="1"/>
</dbReference>
<dbReference type="EMBL" id="CZAJ01000052">
    <property type="protein sequence ID" value="CUP45164.1"/>
    <property type="molecule type" value="Genomic_DNA"/>
</dbReference>
<evidence type="ECO:0000256" key="4">
    <source>
        <dbReference type="ARBA" id="ARBA00022840"/>
    </source>
</evidence>
<gene>
    <name evidence="6" type="primary">ybhF_7</name>
    <name evidence="6" type="ORF">ERS852497_02903</name>
</gene>
<protein>
    <submittedName>
        <fullName evidence="6">Uncharacterized ABC transporter ATP-binding protein YbhF</fullName>
    </submittedName>
</protein>
<comment type="similarity">
    <text evidence="1">Belongs to the ABC transporter superfamily.</text>
</comment>
<evidence type="ECO:0000259" key="5">
    <source>
        <dbReference type="PROSITE" id="PS50893"/>
    </source>
</evidence>
<dbReference type="SUPFAM" id="SSF52540">
    <property type="entry name" value="P-loop containing nucleoside triphosphate hydrolases"/>
    <property type="match status" value="1"/>
</dbReference>
<dbReference type="RefSeq" id="WP_015517029.1">
    <property type="nucleotide sequence ID" value="NZ_CZAJ01000052.1"/>
</dbReference>
<dbReference type="PROSITE" id="PS50893">
    <property type="entry name" value="ABC_TRANSPORTER_2"/>
    <property type="match status" value="1"/>
</dbReference>
<dbReference type="InterPro" id="IPR017871">
    <property type="entry name" value="ABC_transporter-like_CS"/>
</dbReference>
<dbReference type="GO" id="GO:0005524">
    <property type="term" value="F:ATP binding"/>
    <property type="evidence" value="ECO:0007669"/>
    <property type="project" value="UniProtKB-KW"/>
</dbReference>
<name>A0A174N8W5_9FIRM</name>
<keyword evidence="2" id="KW-0813">Transport</keyword>
<evidence type="ECO:0000313" key="6">
    <source>
        <dbReference type="EMBL" id="CUP45164.1"/>
    </source>
</evidence>
<dbReference type="PROSITE" id="PS00211">
    <property type="entry name" value="ABC_TRANSPORTER_1"/>
    <property type="match status" value="1"/>
</dbReference>
<dbReference type="Gene3D" id="3.40.50.300">
    <property type="entry name" value="P-loop containing nucleotide triphosphate hydrolases"/>
    <property type="match status" value="1"/>
</dbReference>
<dbReference type="PANTHER" id="PTHR43335">
    <property type="entry name" value="ABC TRANSPORTER, ATP-BINDING PROTEIN"/>
    <property type="match status" value="1"/>
</dbReference>
<proteinExistence type="inferred from homology"/>
<evidence type="ECO:0000313" key="7">
    <source>
        <dbReference type="Proteomes" id="UP000095602"/>
    </source>
</evidence>
<reference evidence="6 7" key="1">
    <citation type="submission" date="2015-09" db="EMBL/GenBank/DDBJ databases">
        <authorList>
            <consortium name="Pathogen Informatics"/>
        </authorList>
    </citation>
    <scope>NUCLEOTIDE SEQUENCE [LARGE SCALE GENOMIC DNA]</scope>
    <source>
        <strain evidence="6 7">2789STDY5834884</strain>
    </source>
</reference>
<sequence length="292" mass="33198">MYLQLNDISKRYGAFYALKSVNFTFKNGVYGLLGANGAGKTTLINILIGALKASGGEILLDGINIEKLGTDYLKLIGFMPQYPKFYPNYRVEEFLDYMCCIKRVDEKNRIEQVLTEVNLLECKKKKIRELSGGMRQRLGIAQALLNNPRILVLDEPTAGLDPGERIRFRNIITEAAKDRMILVATHIVSDVEYIANHIIMLQNGRLACEGTSEELRDKIKGQVFCICVDENKADLIRRNYLISNMKREKDKVILRGISDHIPKGAEIVEPQLEEVFLSFFRKESGIDEDFLL</sequence>
<keyword evidence="4 6" id="KW-0067">ATP-binding</keyword>
<dbReference type="Proteomes" id="UP000095602">
    <property type="component" value="Unassembled WGS sequence"/>
</dbReference>
<dbReference type="CDD" id="cd03264">
    <property type="entry name" value="ABC_drug_resistance_like"/>
    <property type="match status" value="1"/>
</dbReference>
<keyword evidence="3" id="KW-0547">Nucleotide-binding</keyword>
<dbReference type="InterPro" id="IPR027417">
    <property type="entry name" value="P-loop_NTPase"/>
</dbReference>
<evidence type="ECO:0000256" key="2">
    <source>
        <dbReference type="ARBA" id="ARBA00022448"/>
    </source>
</evidence>
<dbReference type="AlphaFoldDB" id="A0A174N8W5"/>
<organism evidence="6 7">
    <name type="scientific">Agathobacter rectalis</name>
    <dbReference type="NCBI Taxonomy" id="39491"/>
    <lineage>
        <taxon>Bacteria</taxon>
        <taxon>Bacillati</taxon>
        <taxon>Bacillota</taxon>
        <taxon>Clostridia</taxon>
        <taxon>Lachnospirales</taxon>
        <taxon>Lachnospiraceae</taxon>
        <taxon>Agathobacter</taxon>
    </lineage>
</organism>